<evidence type="ECO:0000313" key="4">
    <source>
        <dbReference type="Proteomes" id="UP000652761"/>
    </source>
</evidence>
<dbReference type="PANTHER" id="PTHR34482">
    <property type="entry name" value="DNA DAMAGE-INDUCIBLE PROTEIN 1-LIKE"/>
    <property type="match status" value="1"/>
</dbReference>
<dbReference type="Pfam" id="PF03732">
    <property type="entry name" value="Retrotrans_gag"/>
    <property type="match status" value="1"/>
</dbReference>
<dbReference type="EMBL" id="NMUH01007911">
    <property type="protein sequence ID" value="MQM18014.1"/>
    <property type="molecule type" value="Genomic_DNA"/>
</dbReference>
<feature type="region of interest" description="Disordered" evidence="1">
    <location>
        <begin position="1"/>
        <end position="43"/>
    </location>
</feature>
<feature type="domain" description="Retrotransposon gag" evidence="2">
    <location>
        <begin position="70"/>
        <end position="157"/>
    </location>
</feature>
<organism evidence="3 4">
    <name type="scientific">Colocasia esculenta</name>
    <name type="common">Wild taro</name>
    <name type="synonym">Arum esculentum</name>
    <dbReference type="NCBI Taxonomy" id="4460"/>
    <lineage>
        <taxon>Eukaryota</taxon>
        <taxon>Viridiplantae</taxon>
        <taxon>Streptophyta</taxon>
        <taxon>Embryophyta</taxon>
        <taxon>Tracheophyta</taxon>
        <taxon>Spermatophyta</taxon>
        <taxon>Magnoliopsida</taxon>
        <taxon>Liliopsida</taxon>
        <taxon>Araceae</taxon>
        <taxon>Aroideae</taxon>
        <taxon>Colocasieae</taxon>
        <taxon>Colocasia</taxon>
    </lineage>
</organism>
<dbReference type="Proteomes" id="UP000652761">
    <property type="component" value="Unassembled WGS sequence"/>
</dbReference>
<dbReference type="PANTHER" id="PTHR34482:SF49">
    <property type="entry name" value="RETROTRANSPOSON GAG DOMAIN-CONTAINING PROTEIN"/>
    <property type="match status" value="1"/>
</dbReference>
<protein>
    <recommendedName>
        <fullName evidence="2">Retrotransposon gag domain-containing protein</fullName>
    </recommendedName>
</protein>
<keyword evidence="4" id="KW-1185">Reference proteome</keyword>
<dbReference type="InterPro" id="IPR005162">
    <property type="entry name" value="Retrotrans_gag_dom"/>
</dbReference>
<accession>A0A843XEU5</accession>
<evidence type="ECO:0000256" key="1">
    <source>
        <dbReference type="SAM" id="MobiDB-lite"/>
    </source>
</evidence>
<evidence type="ECO:0000259" key="2">
    <source>
        <dbReference type="Pfam" id="PF03732"/>
    </source>
</evidence>
<name>A0A843XEU5_COLES</name>
<evidence type="ECO:0000313" key="3">
    <source>
        <dbReference type="EMBL" id="MQM18014.1"/>
    </source>
</evidence>
<dbReference type="AlphaFoldDB" id="A0A843XEU5"/>
<reference evidence="3" key="1">
    <citation type="submission" date="2017-07" db="EMBL/GenBank/DDBJ databases">
        <title>Taro Niue Genome Assembly and Annotation.</title>
        <authorList>
            <person name="Atibalentja N."/>
            <person name="Keating K."/>
            <person name="Fields C.J."/>
        </authorList>
    </citation>
    <scope>NUCLEOTIDE SEQUENCE</scope>
    <source>
        <strain evidence="3">Niue_2</strain>
        <tissue evidence="3">Leaf</tissue>
    </source>
</reference>
<gene>
    <name evidence="3" type="ORF">Taro_050998</name>
</gene>
<comment type="caution">
    <text evidence="3">The sequence shown here is derived from an EMBL/GenBank/DDBJ whole genome shotgun (WGS) entry which is preliminary data.</text>
</comment>
<sequence>MAGRPCRSSVPIQDEETRRTASEQPGVPAPQGPPAPPPPPLVDYGTFMQGLVQVMQTQVQTQAALQTQLQAQERADMWWSSVLRTQFKGVELEVTWGEFVRLFEAKYVPEHVQDKMEQEFLALTQGSMLVLEYEARFAELSRFAQHVVAVERQESEMELYQEEKRAWMKRLPELFQRQNREMKKLMEGQQSAIVPAKSAPQLVASTGSEKPECVHCGKHHGGDLCWTRSGRCLKCGSKDHQIRECLNLKTFVPRDVPATTTKEPTSRQQAPARVYALTGGDADHVTIERLLKRLGSLSPRKSSEAGRMIMKLGGLGSSSSINHHCDLSELDFKGFFFPKLCTRK</sequence>
<feature type="compositionally biased region" description="Pro residues" evidence="1">
    <location>
        <begin position="27"/>
        <end position="41"/>
    </location>
</feature>
<dbReference type="OrthoDB" id="786614at2759"/>
<proteinExistence type="predicted"/>